<evidence type="ECO:0000313" key="3">
    <source>
        <dbReference type="Proteomes" id="UP000007484"/>
    </source>
</evidence>
<proteinExistence type="predicted"/>
<dbReference type="STRING" id="768700.MSU_0151"/>
<name>F0QQC5_MYCSL</name>
<gene>
    <name evidence="2" type="ordered locus">MSU_0151</name>
</gene>
<sequence length="177" mass="19980">MSLLGATKISAIAFSIVGLTSGGVFGLSYFLQSEDLNPLKWKSSWLKNSVIGPIKQASEFSSESIGIGKSRTNGGYFCRGWIKETGGVVMLKDKDCEEKVKSLWKGNVENQPQMWFRSDRETSAKFFEDKGFIEIGRERRDNPIIREKEGSWNSANGWECKHWENKENEGKIVVICD</sequence>
<keyword evidence="3" id="KW-1185">Reference proteome</keyword>
<feature type="transmembrane region" description="Helical" evidence="1">
    <location>
        <begin position="12"/>
        <end position="31"/>
    </location>
</feature>
<organism evidence="2 3">
    <name type="scientific">Mycoplasma suis (strain Illinois)</name>
    <dbReference type="NCBI Taxonomy" id="768700"/>
    <lineage>
        <taxon>Bacteria</taxon>
        <taxon>Bacillati</taxon>
        <taxon>Mycoplasmatota</taxon>
        <taxon>Mollicutes</taxon>
        <taxon>Mycoplasmataceae</taxon>
        <taxon>Mycoplasma</taxon>
    </lineage>
</organism>
<keyword evidence="1" id="KW-0812">Transmembrane</keyword>
<dbReference type="HOGENOM" id="CLU_116230_0_0_14"/>
<dbReference type="Proteomes" id="UP000007484">
    <property type="component" value="Chromosome"/>
</dbReference>
<dbReference type="RefSeq" id="WP_013608847.1">
    <property type="nucleotide sequence ID" value="NC_015155.1"/>
</dbReference>
<evidence type="ECO:0000313" key="2">
    <source>
        <dbReference type="EMBL" id="ADX97695.1"/>
    </source>
</evidence>
<reference evidence="2 3" key="1">
    <citation type="journal article" date="2011" name="J. Bacteriol.">
        <title>Complete genome sequences of two hemotropic Mycoplasmas, Mycoplasma haemofelis strain Ohio2 and Mycoplasma suis strain Illinois.</title>
        <authorList>
            <person name="Messick J.B."/>
            <person name="Santos A.P."/>
            <person name="Guimaraes A.M."/>
        </authorList>
    </citation>
    <scope>NUCLEOTIDE SEQUENCE [LARGE SCALE GENOMIC DNA]</scope>
    <source>
        <strain evidence="2 3">Illinois</strain>
    </source>
</reference>
<dbReference type="KEGG" id="mss:MSU_0151"/>
<keyword evidence="1" id="KW-1133">Transmembrane helix</keyword>
<keyword evidence="1" id="KW-0472">Membrane</keyword>
<accession>F0QQC5</accession>
<evidence type="ECO:0000256" key="1">
    <source>
        <dbReference type="SAM" id="Phobius"/>
    </source>
</evidence>
<dbReference type="AlphaFoldDB" id="F0QQC5"/>
<protein>
    <submittedName>
        <fullName evidence="2">Uncharacterized protein</fullName>
    </submittedName>
</protein>
<dbReference type="EMBL" id="CP002525">
    <property type="protein sequence ID" value="ADX97695.1"/>
    <property type="molecule type" value="Genomic_DNA"/>
</dbReference>